<name>A0ABD1LUU6_9FABA</name>
<keyword evidence="2" id="KW-1185">Reference proteome</keyword>
<dbReference type="Proteomes" id="UP001603857">
    <property type="component" value="Unassembled WGS sequence"/>
</dbReference>
<organism evidence="1 2">
    <name type="scientific">Flemingia macrophylla</name>
    <dbReference type="NCBI Taxonomy" id="520843"/>
    <lineage>
        <taxon>Eukaryota</taxon>
        <taxon>Viridiplantae</taxon>
        <taxon>Streptophyta</taxon>
        <taxon>Embryophyta</taxon>
        <taxon>Tracheophyta</taxon>
        <taxon>Spermatophyta</taxon>
        <taxon>Magnoliopsida</taxon>
        <taxon>eudicotyledons</taxon>
        <taxon>Gunneridae</taxon>
        <taxon>Pentapetalae</taxon>
        <taxon>rosids</taxon>
        <taxon>fabids</taxon>
        <taxon>Fabales</taxon>
        <taxon>Fabaceae</taxon>
        <taxon>Papilionoideae</taxon>
        <taxon>50 kb inversion clade</taxon>
        <taxon>NPAAA clade</taxon>
        <taxon>indigoferoid/millettioid clade</taxon>
        <taxon>Phaseoleae</taxon>
        <taxon>Flemingia</taxon>
    </lineage>
</organism>
<comment type="caution">
    <text evidence="1">The sequence shown here is derived from an EMBL/GenBank/DDBJ whole genome shotgun (WGS) entry which is preliminary data.</text>
</comment>
<evidence type="ECO:0000313" key="2">
    <source>
        <dbReference type="Proteomes" id="UP001603857"/>
    </source>
</evidence>
<evidence type="ECO:0000313" key="1">
    <source>
        <dbReference type="EMBL" id="KAL2327078.1"/>
    </source>
</evidence>
<protein>
    <submittedName>
        <fullName evidence="1">Uncharacterized protein</fullName>
    </submittedName>
</protein>
<accession>A0ABD1LUU6</accession>
<sequence>MFKTVVFAEYEYKGKGAFRRFRVPWSKSFCYREARSFLDKNFIDGEQWLRLSGEKSNERPRTLNIERQRSCDERSMSELSMATKAAYMLTGRRGMTVLRSIQSFYNRDNDVEVYFSYLEEALLCLFELPFDLQPIRLGQPFHNLNNSSQTLLNYQLPEDR</sequence>
<reference evidence="1 2" key="1">
    <citation type="submission" date="2024-08" db="EMBL/GenBank/DDBJ databases">
        <title>Insights into the chromosomal genome structure of Flemingia macrophylla.</title>
        <authorList>
            <person name="Ding Y."/>
            <person name="Zhao Y."/>
            <person name="Bi W."/>
            <person name="Wu M."/>
            <person name="Zhao G."/>
            <person name="Gong Y."/>
            <person name="Li W."/>
            <person name="Zhang P."/>
        </authorList>
    </citation>
    <scope>NUCLEOTIDE SEQUENCE [LARGE SCALE GENOMIC DNA]</scope>
    <source>
        <strain evidence="1">DYQJB</strain>
        <tissue evidence="1">Leaf</tissue>
    </source>
</reference>
<gene>
    <name evidence="1" type="ORF">Fmac_020505</name>
</gene>
<proteinExistence type="predicted"/>
<dbReference type="EMBL" id="JBGMDY010000007">
    <property type="protein sequence ID" value="KAL2327078.1"/>
    <property type="molecule type" value="Genomic_DNA"/>
</dbReference>
<dbReference type="AlphaFoldDB" id="A0ABD1LUU6"/>